<dbReference type="GO" id="GO:0046872">
    <property type="term" value="F:metal ion binding"/>
    <property type="evidence" value="ECO:0007669"/>
    <property type="project" value="UniProtKB-KW"/>
</dbReference>
<evidence type="ECO:0000313" key="10">
    <source>
        <dbReference type="EMBL" id="CDE21834.1"/>
    </source>
</evidence>
<dbReference type="SUPFAM" id="SSF51395">
    <property type="entry name" value="FMN-linked oxidoreductases"/>
    <property type="match status" value="1"/>
</dbReference>
<comment type="cofactor">
    <cofactor evidence="2">
        <name>[4Fe-4S] cluster</name>
        <dbReference type="ChEBI" id="CHEBI:49883"/>
    </cofactor>
</comment>
<evidence type="ECO:0000256" key="6">
    <source>
        <dbReference type="ARBA" id="ARBA00023002"/>
    </source>
</evidence>
<keyword evidence="4" id="KW-0288">FMN</keyword>
<dbReference type="EMBL" id="CBIN010000026">
    <property type="protein sequence ID" value="CDE21834.1"/>
    <property type="molecule type" value="Genomic_DNA"/>
</dbReference>
<dbReference type="InterPro" id="IPR013785">
    <property type="entry name" value="Aldolase_TIM"/>
</dbReference>
<name>R7G330_9FIRM</name>
<dbReference type="GO" id="GO:0010181">
    <property type="term" value="F:FMN binding"/>
    <property type="evidence" value="ECO:0007669"/>
    <property type="project" value="InterPro"/>
</dbReference>
<dbReference type="PANTHER" id="PTHR42917:SF2">
    <property type="entry name" value="2,4-DIENOYL-COA REDUCTASE [(2E)-ENOYL-COA-PRODUCING]"/>
    <property type="match status" value="1"/>
</dbReference>
<proteinExistence type="predicted"/>
<dbReference type="InterPro" id="IPR001155">
    <property type="entry name" value="OxRdtase_FMN_N"/>
</dbReference>
<gene>
    <name evidence="10" type="ORF">BN631_00724</name>
</gene>
<dbReference type="PANTHER" id="PTHR42917">
    <property type="entry name" value="2,4-DIENOYL-COA REDUCTASE"/>
    <property type="match status" value="1"/>
</dbReference>
<reference evidence="10" key="1">
    <citation type="submission" date="2012-11" db="EMBL/GenBank/DDBJ databases">
        <title>Dependencies among metagenomic species, viruses, plasmids and units of genetic variation.</title>
        <authorList>
            <person name="Nielsen H.B."/>
            <person name="Almeida M."/>
            <person name="Juncker A.S."/>
            <person name="Rasmussen S."/>
            <person name="Li J."/>
            <person name="Sunagawa S."/>
            <person name="Plichta D."/>
            <person name="Gautier L."/>
            <person name="Le Chatelier E."/>
            <person name="Peletier E."/>
            <person name="Bonde I."/>
            <person name="Nielsen T."/>
            <person name="Manichanh C."/>
            <person name="Arumugam M."/>
            <person name="Batto J."/>
            <person name="Santos M.B.Q.D."/>
            <person name="Blom N."/>
            <person name="Borruel N."/>
            <person name="Burgdorf K.S."/>
            <person name="Boumezbeur F."/>
            <person name="Casellas F."/>
            <person name="Dore J."/>
            <person name="Guarner F."/>
            <person name="Hansen T."/>
            <person name="Hildebrand F."/>
            <person name="Kaas R.S."/>
            <person name="Kennedy S."/>
            <person name="Kristiansen K."/>
            <person name="Kultima J.R."/>
            <person name="Leonard P."/>
            <person name="Levenez F."/>
            <person name="Lund O."/>
            <person name="Moumen B."/>
            <person name="Le Paslier D."/>
            <person name="Pons N."/>
            <person name="Pedersen O."/>
            <person name="Prifti E."/>
            <person name="Qin J."/>
            <person name="Raes J."/>
            <person name="Tap J."/>
            <person name="Tims S."/>
            <person name="Ussery D.W."/>
            <person name="Yamada T."/>
            <person name="MetaHit consortium"/>
            <person name="Renault P."/>
            <person name="Sicheritz-Ponten T."/>
            <person name="Bork P."/>
            <person name="Wang J."/>
            <person name="Brunak S."/>
            <person name="Ehrlich S.D."/>
        </authorList>
    </citation>
    <scope>NUCLEOTIDE SEQUENCE [LARGE SCALE GENOMIC DNA]</scope>
</reference>
<keyword evidence="7" id="KW-0408">Iron</keyword>
<evidence type="ECO:0000313" key="11">
    <source>
        <dbReference type="Proteomes" id="UP000018093"/>
    </source>
</evidence>
<dbReference type="InterPro" id="IPR051793">
    <property type="entry name" value="NADH:flavin_oxidoreductase"/>
</dbReference>
<evidence type="ECO:0000256" key="1">
    <source>
        <dbReference type="ARBA" id="ARBA00001917"/>
    </source>
</evidence>
<dbReference type="GO" id="GO:0016491">
    <property type="term" value="F:oxidoreductase activity"/>
    <property type="evidence" value="ECO:0007669"/>
    <property type="project" value="UniProtKB-KW"/>
</dbReference>
<dbReference type="Gene3D" id="3.20.20.70">
    <property type="entry name" value="Aldolase class I"/>
    <property type="match status" value="1"/>
</dbReference>
<protein>
    <submittedName>
        <fullName evidence="10">NADH oxidase</fullName>
    </submittedName>
</protein>
<evidence type="ECO:0000256" key="2">
    <source>
        <dbReference type="ARBA" id="ARBA00001966"/>
    </source>
</evidence>
<feature type="domain" description="NADH:flavin oxidoreductase/NADH oxidase N-terminal" evidence="9">
    <location>
        <begin position="4"/>
        <end position="83"/>
    </location>
</feature>
<evidence type="ECO:0000256" key="8">
    <source>
        <dbReference type="ARBA" id="ARBA00023014"/>
    </source>
</evidence>
<evidence type="ECO:0000256" key="7">
    <source>
        <dbReference type="ARBA" id="ARBA00023004"/>
    </source>
</evidence>
<sequence length="108" mass="12235">MKTMFTPLQIAGMEVKNRTFMAPMSLGYESQDGTVNEKMEAYWLRRAEGGVGCIIVDATSVDPSVPYLGNTLCFRSEESIQNISILPIRFINMVVRSFHRLRTQDQKA</sequence>
<organism evidence="10 11">
    <name type="scientific">Amedibacillus dolichus CAG:375</name>
    <dbReference type="NCBI Taxonomy" id="1263076"/>
    <lineage>
        <taxon>Bacteria</taxon>
        <taxon>Bacillati</taxon>
        <taxon>Bacillota</taxon>
        <taxon>Erysipelotrichia</taxon>
        <taxon>Erysipelotrichales</taxon>
        <taxon>Erysipelotrichaceae</taxon>
        <taxon>Amedibacillus</taxon>
    </lineage>
</organism>
<keyword evidence="3" id="KW-0285">Flavoprotein</keyword>
<dbReference type="AlphaFoldDB" id="R7G330"/>
<evidence type="ECO:0000259" key="9">
    <source>
        <dbReference type="Pfam" id="PF00724"/>
    </source>
</evidence>
<evidence type="ECO:0000256" key="3">
    <source>
        <dbReference type="ARBA" id="ARBA00022630"/>
    </source>
</evidence>
<keyword evidence="5" id="KW-0479">Metal-binding</keyword>
<evidence type="ECO:0000256" key="5">
    <source>
        <dbReference type="ARBA" id="ARBA00022723"/>
    </source>
</evidence>
<dbReference type="Pfam" id="PF00724">
    <property type="entry name" value="Oxidored_FMN"/>
    <property type="match status" value="1"/>
</dbReference>
<comment type="caution">
    <text evidence="10">The sequence shown here is derived from an EMBL/GenBank/DDBJ whole genome shotgun (WGS) entry which is preliminary data.</text>
</comment>
<dbReference type="Proteomes" id="UP000018093">
    <property type="component" value="Unassembled WGS sequence"/>
</dbReference>
<keyword evidence="6" id="KW-0560">Oxidoreductase</keyword>
<comment type="cofactor">
    <cofactor evidence="1">
        <name>FMN</name>
        <dbReference type="ChEBI" id="CHEBI:58210"/>
    </cofactor>
</comment>
<accession>R7G330</accession>
<evidence type="ECO:0000256" key="4">
    <source>
        <dbReference type="ARBA" id="ARBA00022643"/>
    </source>
</evidence>
<dbReference type="GO" id="GO:0051536">
    <property type="term" value="F:iron-sulfur cluster binding"/>
    <property type="evidence" value="ECO:0007669"/>
    <property type="project" value="UniProtKB-KW"/>
</dbReference>
<keyword evidence="8" id="KW-0411">Iron-sulfur</keyword>